<sequence>MRKIYISLWISIMAITITACTNKQYGANSTPKEQQRIVSNEMAGLSQQAGVPQQIEANRNTVTDIEAKVSKALADIDALKKENVTLKARLTEIESSSSLPSPKPNPALKMNVDPVLTRHGYGESVKIEDDGKNGKILIFLPTEAEIQKLNRDGNSLADIKPILEKNYPTSKYFDWEATDAMKLGEDYAVIFMNSHVSPELNKKTEEIETAIKNKGFLFAGVYFDPASKYVEISNFNPIPDDVAKVEQAISKCFGGKTVKYLGTARGRDHFYVED</sequence>
<evidence type="ECO:0000313" key="4">
    <source>
        <dbReference type="Proteomes" id="UP000249260"/>
    </source>
</evidence>
<evidence type="ECO:0000256" key="1">
    <source>
        <dbReference type="SAM" id="Coils"/>
    </source>
</evidence>
<keyword evidence="1" id="KW-0175">Coiled coil</keyword>
<feature type="coiled-coil region" evidence="1">
    <location>
        <begin position="62"/>
        <end position="96"/>
    </location>
</feature>
<evidence type="ECO:0000313" key="3">
    <source>
        <dbReference type="EMBL" id="RAP77238.1"/>
    </source>
</evidence>
<dbReference type="PROSITE" id="PS51257">
    <property type="entry name" value="PROKAR_LIPOPROTEIN"/>
    <property type="match status" value="1"/>
</dbReference>
<dbReference type="EMBL" id="QLUW01000001">
    <property type="protein sequence ID" value="RAP77238.1"/>
    <property type="molecule type" value="Genomic_DNA"/>
</dbReference>
<dbReference type="AlphaFoldDB" id="A0A328U360"/>
<reference evidence="3 4" key="1">
    <citation type="submission" date="2018-06" db="EMBL/GenBank/DDBJ databases">
        <title>Paenibacillus montanisoli sp. nov., isolated from mountain area soil.</title>
        <authorList>
            <person name="Wu M."/>
        </authorList>
    </citation>
    <scope>NUCLEOTIDE SEQUENCE [LARGE SCALE GENOMIC DNA]</scope>
    <source>
        <strain evidence="3 4">RA17</strain>
    </source>
</reference>
<feature type="chain" id="PRO_5038796475" evidence="2">
    <location>
        <begin position="20"/>
        <end position="274"/>
    </location>
</feature>
<accession>A0A328U360</accession>
<protein>
    <submittedName>
        <fullName evidence="3">Uncharacterized protein</fullName>
    </submittedName>
</protein>
<dbReference type="Proteomes" id="UP000249260">
    <property type="component" value="Unassembled WGS sequence"/>
</dbReference>
<name>A0A328U360_9BACL</name>
<feature type="signal peptide" evidence="2">
    <location>
        <begin position="1"/>
        <end position="19"/>
    </location>
</feature>
<organism evidence="3 4">
    <name type="scientific">Paenibacillus montanisoli</name>
    <dbReference type="NCBI Taxonomy" id="2081970"/>
    <lineage>
        <taxon>Bacteria</taxon>
        <taxon>Bacillati</taxon>
        <taxon>Bacillota</taxon>
        <taxon>Bacilli</taxon>
        <taxon>Bacillales</taxon>
        <taxon>Paenibacillaceae</taxon>
        <taxon>Paenibacillus</taxon>
    </lineage>
</organism>
<gene>
    <name evidence="3" type="ORF">DL346_01680</name>
</gene>
<keyword evidence="4" id="KW-1185">Reference proteome</keyword>
<evidence type="ECO:0000256" key="2">
    <source>
        <dbReference type="SAM" id="SignalP"/>
    </source>
</evidence>
<keyword evidence="2" id="KW-0732">Signal</keyword>
<comment type="caution">
    <text evidence="3">The sequence shown here is derived from an EMBL/GenBank/DDBJ whole genome shotgun (WGS) entry which is preliminary data.</text>
</comment>
<proteinExistence type="predicted"/>